<evidence type="ECO:0000256" key="4">
    <source>
        <dbReference type="ARBA" id="ARBA00022438"/>
    </source>
</evidence>
<dbReference type="FunFam" id="2.60.40.1730:FF:000002">
    <property type="entry name" value="Aminopeptidase"/>
    <property type="match status" value="1"/>
</dbReference>
<dbReference type="GO" id="GO:0005615">
    <property type="term" value="C:extracellular space"/>
    <property type="evidence" value="ECO:0007669"/>
    <property type="project" value="TreeGrafter"/>
</dbReference>
<comment type="catalytic activity">
    <reaction evidence="11">
        <text>Release of an N-terminal amino acid, preferentially alanine, from a wide range of peptides, amides and arylamides.</text>
        <dbReference type="EC" id="3.4.11.14"/>
    </reaction>
</comment>
<evidence type="ECO:0000256" key="7">
    <source>
        <dbReference type="ARBA" id="ARBA00022723"/>
    </source>
</evidence>
<feature type="domain" description="Peptidase M1 membrane alanine aminopeptidase" evidence="16">
    <location>
        <begin position="281"/>
        <end position="498"/>
    </location>
</feature>
<dbReference type="GO" id="GO:0070006">
    <property type="term" value="F:metalloaminopeptidase activity"/>
    <property type="evidence" value="ECO:0007669"/>
    <property type="project" value="TreeGrafter"/>
</dbReference>
<evidence type="ECO:0000256" key="12">
    <source>
        <dbReference type="PIRSR" id="PIRSR634016-1"/>
    </source>
</evidence>
<keyword evidence="9 13" id="KW-0862">Zinc</keyword>
<dbReference type="InterPro" id="IPR042097">
    <property type="entry name" value="Aminopeptidase_N-like_N_sf"/>
</dbReference>
<feature type="binding site" evidence="13">
    <location>
        <position position="353"/>
    </location>
    <ligand>
        <name>Zn(2+)</name>
        <dbReference type="ChEBI" id="CHEBI:29105"/>
        <note>catalytic</note>
    </ligand>
</feature>
<evidence type="ECO:0000256" key="6">
    <source>
        <dbReference type="ARBA" id="ARBA00022670"/>
    </source>
</evidence>
<evidence type="ECO:0000256" key="10">
    <source>
        <dbReference type="ARBA" id="ARBA00023049"/>
    </source>
</evidence>
<dbReference type="GO" id="GO:0016285">
    <property type="term" value="F:alanyl aminopeptidase activity"/>
    <property type="evidence" value="ECO:0007669"/>
    <property type="project" value="UniProtKB-EC"/>
</dbReference>
<comment type="cofactor">
    <cofactor evidence="13 15">
        <name>Zn(2+)</name>
        <dbReference type="ChEBI" id="CHEBI:29105"/>
    </cofactor>
    <text evidence="13 15">Binds 1 zinc ion per subunit.</text>
</comment>
<dbReference type="Pfam" id="PF17900">
    <property type="entry name" value="Peptidase_M1_N"/>
    <property type="match status" value="1"/>
</dbReference>
<dbReference type="Gene3D" id="1.10.390.10">
    <property type="entry name" value="Neutral Protease Domain 2"/>
    <property type="match status" value="1"/>
</dbReference>
<dbReference type="SUPFAM" id="SSF55486">
    <property type="entry name" value="Metalloproteases ('zincins'), catalytic domain"/>
    <property type="match status" value="1"/>
</dbReference>
<evidence type="ECO:0000256" key="11">
    <source>
        <dbReference type="ARBA" id="ARBA00052895"/>
    </source>
</evidence>
<dbReference type="PANTHER" id="PTHR11533">
    <property type="entry name" value="PROTEASE M1 ZINC METALLOPROTEASE"/>
    <property type="match status" value="1"/>
</dbReference>
<dbReference type="InterPro" id="IPR050344">
    <property type="entry name" value="Peptidase_M1_aminopeptidases"/>
</dbReference>
<dbReference type="SUPFAM" id="SSF63737">
    <property type="entry name" value="Leukotriene A4 hydrolase N-terminal domain"/>
    <property type="match status" value="1"/>
</dbReference>
<organism evidence="19">
    <name type="scientific">Aceria tosichella</name>
    <name type="common">wheat curl mite</name>
    <dbReference type="NCBI Taxonomy" id="561515"/>
    <lineage>
        <taxon>Eukaryota</taxon>
        <taxon>Metazoa</taxon>
        <taxon>Ecdysozoa</taxon>
        <taxon>Arthropoda</taxon>
        <taxon>Chelicerata</taxon>
        <taxon>Arachnida</taxon>
        <taxon>Acari</taxon>
        <taxon>Acariformes</taxon>
        <taxon>Trombidiformes</taxon>
        <taxon>Prostigmata</taxon>
        <taxon>Eupodina</taxon>
        <taxon>Eriophyoidea</taxon>
        <taxon>Eriophyidae</taxon>
        <taxon>Eriophyinae</taxon>
        <taxon>Aceriini</taxon>
        <taxon>Aceria</taxon>
    </lineage>
</organism>
<comment type="similarity">
    <text evidence="3 15">Belongs to the peptidase M1 family.</text>
</comment>
<dbReference type="GO" id="GO:0043171">
    <property type="term" value="P:peptide catabolic process"/>
    <property type="evidence" value="ECO:0007669"/>
    <property type="project" value="TreeGrafter"/>
</dbReference>
<proteinExistence type="inferred from homology"/>
<dbReference type="InterPro" id="IPR014782">
    <property type="entry name" value="Peptidase_M1_dom"/>
</dbReference>
<keyword evidence="5" id="KW-0963">Cytoplasm</keyword>
<dbReference type="InterPro" id="IPR045357">
    <property type="entry name" value="Aminopeptidase_N-like_N"/>
</dbReference>
<evidence type="ECO:0000259" key="17">
    <source>
        <dbReference type="Pfam" id="PF11838"/>
    </source>
</evidence>
<evidence type="ECO:0000256" key="13">
    <source>
        <dbReference type="PIRSR" id="PIRSR634016-3"/>
    </source>
</evidence>
<protein>
    <recommendedName>
        <fullName evidence="15">Aminopeptidase</fullName>
        <ecNumber evidence="15">3.4.11.-</ecNumber>
    </recommendedName>
</protein>
<comment type="subcellular location">
    <subcellularLocation>
        <location evidence="2">Cell membrane</location>
        <topology evidence="2">Lipid-anchor</topology>
        <topology evidence="2">GPI-anchor</topology>
    </subcellularLocation>
    <subcellularLocation>
        <location evidence="1">Cytoplasm</location>
    </subcellularLocation>
</comment>
<dbReference type="GO" id="GO:0008270">
    <property type="term" value="F:zinc ion binding"/>
    <property type="evidence" value="ECO:0007669"/>
    <property type="project" value="UniProtKB-UniRule"/>
</dbReference>
<keyword evidence="4 15" id="KW-0031">Aminopeptidase</keyword>
<dbReference type="PRINTS" id="PR00756">
    <property type="entry name" value="ALADIPTASE"/>
</dbReference>
<dbReference type="FunFam" id="2.60.40.1910:FF:000002">
    <property type="entry name" value="Aminopeptidase"/>
    <property type="match status" value="1"/>
</dbReference>
<evidence type="ECO:0000259" key="18">
    <source>
        <dbReference type="Pfam" id="PF17900"/>
    </source>
</evidence>
<dbReference type="InterPro" id="IPR001930">
    <property type="entry name" value="Peptidase_M1"/>
</dbReference>
<dbReference type="InterPro" id="IPR034016">
    <property type="entry name" value="M1_APN-typ"/>
</dbReference>
<evidence type="ECO:0000256" key="5">
    <source>
        <dbReference type="ARBA" id="ARBA00022490"/>
    </source>
</evidence>
<evidence type="ECO:0000256" key="3">
    <source>
        <dbReference type="ARBA" id="ARBA00010136"/>
    </source>
</evidence>
<dbReference type="Gene3D" id="2.60.40.1910">
    <property type="match status" value="1"/>
</dbReference>
<feature type="active site" description="Proton acceptor" evidence="12">
    <location>
        <position position="354"/>
    </location>
</feature>
<evidence type="ECO:0000256" key="14">
    <source>
        <dbReference type="PIRSR" id="PIRSR634016-4"/>
    </source>
</evidence>
<reference evidence="19" key="1">
    <citation type="submission" date="2018-10" db="EMBL/GenBank/DDBJ databases">
        <title>Transcriptome assembly of Aceria tosichella (Wheat curl mite) Type 2.</title>
        <authorList>
            <person name="Scully E.D."/>
            <person name="Geib S.M."/>
            <person name="Palmer N.A."/>
            <person name="Gupta A.K."/>
            <person name="Sarath G."/>
            <person name="Tatineni S."/>
        </authorList>
    </citation>
    <scope>NUCLEOTIDE SEQUENCE</scope>
    <source>
        <strain evidence="19">LincolnNE</strain>
    </source>
</reference>
<feature type="binding site" evidence="13">
    <location>
        <position position="376"/>
    </location>
    <ligand>
        <name>Zn(2+)</name>
        <dbReference type="ChEBI" id="CHEBI:29105"/>
        <note>catalytic</note>
    </ligand>
</feature>
<dbReference type="CDD" id="cd09601">
    <property type="entry name" value="M1_APN-Q_like"/>
    <property type="match status" value="1"/>
</dbReference>
<dbReference type="EC" id="3.4.11.-" evidence="15"/>
<dbReference type="Gene3D" id="2.60.40.1730">
    <property type="entry name" value="tricorn interacting facor f3 domain"/>
    <property type="match status" value="1"/>
</dbReference>
<keyword evidence="6 15" id="KW-0645">Protease</keyword>
<dbReference type="Gene3D" id="1.25.50.20">
    <property type="match status" value="1"/>
</dbReference>
<evidence type="ECO:0000256" key="15">
    <source>
        <dbReference type="RuleBase" id="RU364040"/>
    </source>
</evidence>
<evidence type="ECO:0000259" key="16">
    <source>
        <dbReference type="Pfam" id="PF01433"/>
    </source>
</evidence>
<feature type="domain" description="Aminopeptidase N-like N-terminal" evidence="18">
    <location>
        <begin position="50"/>
        <end position="247"/>
    </location>
</feature>
<dbReference type="GO" id="GO:0006508">
    <property type="term" value="P:proteolysis"/>
    <property type="evidence" value="ECO:0007669"/>
    <property type="project" value="UniProtKB-KW"/>
</dbReference>
<sequence>MIASRLLSSIINTSKTIANIIIENRNYHKMAKQVYDDNKFSGVRLPTNIKPVHYDLHLKPNFEDFTFTGKVAITYKATADTKSTHDVVLHANDLKITEGHLKPLGEGETSTVNQLSQVTYSKTTETATLEFNDAVSSSGVINLVFTGLLNDKMKGFYRTTFKIGNTDIYAATTQFEATDARLAFPCWDEPAFKATFTVTLVIDKYLNVEGKQYERLALSNMPEVSRSGPDNEMEVKFEKSPIMSTYLLAFIVGPFEALEGGDAKRPIRVYTTPGKKEHGRFALDVAVKSLSFYEDYFGVDYPLPKMDLIAIPDFTSGAMENWGLVTYRETCLLVDSNNTATDRKQYVALVVAHELAHQWFGNLVTMEWWTHLWLNEGFASFMEYLCVDHIFPEWEMWSQFLTDDYSPAMSLDSLHNSHPIEVPVNHPSEIDEIFDAISYSKGAAVIRMLYNYIGDDNFRKGMKDYLTKFEYKNAVTEDLWDCLEAASSKPVRKLMSGWTGQKGFPWLSVDYSQVGDKVKLTITQNKFAANGQVPPEEADMSWMVPVSAITGKAPKNPNHICLLDSRSTEVTIDGFGDSWIKLNPGTIGLYRTAYPEVLAQRLWSAILDQTMPAVDRLGLQNDFFALCQAGKVSTVELLKLLQSFRAETVYTVWSSIDACLGQLSILLANTDYRDQFFAFGRALMTDIFKKLTWVPKEGERHTDAMTRALVINRLVAFGEKDVIEEAKKLYKAHVDKTSTIPADLRGAVYRAVATYGDDASFQSLFDIYKTAELSEEKSRAARALGFSKETARLDKVIAFALSDEVRNQDKIFFIIPIGVSNPPVAWKLLQDNKDYLRQKYETSHLMTRLVKFVTENFTNEEKAQEIEQFFKENKFPGTERTVQQSIEKVRLNASWLARDGEAIKKFLLELK</sequence>
<keyword evidence="7 13" id="KW-0479">Metal-binding</keyword>
<feature type="site" description="Transition state stabilizer" evidence="14">
    <location>
        <position position="439"/>
    </location>
</feature>
<evidence type="ECO:0000256" key="2">
    <source>
        <dbReference type="ARBA" id="ARBA00004609"/>
    </source>
</evidence>
<accession>A0A6G1SDN0</accession>
<dbReference type="FunFam" id="1.10.390.10:FF:000001">
    <property type="entry name" value="Aminopeptidase"/>
    <property type="match status" value="1"/>
</dbReference>
<evidence type="ECO:0000313" key="19">
    <source>
        <dbReference type="EMBL" id="MDE48595.1"/>
    </source>
</evidence>
<feature type="domain" description="ERAP1-like C-terminal" evidence="17">
    <location>
        <begin position="579"/>
        <end position="890"/>
    </location>
</feature>
<dbReference type="PANTHER" id="PTHR11533:SF174">
    <property type="entry name" value="PUROMYCIN-SENSITIVE AMINOPEPTIDASE-RELATED"/>
    <property type="match status" value="1"/>
</dbReference>
<dbReference type="FunFam" id="1.25.50.20:FF:000002">
    <property type="entry name" value="Aminopeptidase"/>
    <property type="match status" value="1"/>
</dbReference>
<feature type="binding site" evidence="13">
    <location>
        <position position="357"/>
    </location>
    <ligand>
        <name>Zn(2+)</name>
        <dbReference type="ChEBI" id="CHEBI:29105"/>
        <note>catalytic</note>
    </ligand>
</feature>
<dbReference type="Pfam" id="PF11838">
    <property type="entry name" value="ERAP1_C"/>
    <property type="match status" value="1"/>
</dbReference>
<dbReference type="InterPro" id="IPR024571">
    <property type="entry name" value="ERAP1-like_C_dom"/>
</dbReference>
<keyword evidence="8 15" id="KW-0378">Hydrolase</keyword>
<dbReference type="GO" id="GO:0005886">
    <property type="term" value="C:plasma membrane"/>
    <property type="evidence" value="ECO:0007669"/>
    <property type="project" value="UniProtKB-SubCell"/>
</dbReference>
<gene>
    <name evidence="19" type="primary">Npepps_5</name>
    <name evidence="19" type="ORF">g.18539</name>
</gene>
<keyword evidence="10 15" id="KW-0482">Metalloprotease</keyword>
<name>A0A6G1SDN0_9ACAR</name>
<dbReference type="GO" id="GO:0005737">
    <property type="term" value="C:cytoplasm"/>
    <property type="evidence" value="ECO:0007669"/>
    <property type="project" value="UniProtKB-SubCell"/>
</dbReference>
<dbReference type="AlphaFoldDB" id="A0A6G1SDN0"/>
<evidence type="ECO:0000256" key="8">
    <source>
        <dbReference type="ARBA" id="ARBA00022801"/>
    </source>
</evidence>
<dbReference type="EMBL" id="GGYP01003824">
    <property type="protein sequence ID" value="MDE48595.1"/>
    <property type="molecule type" value="Transcribed_RNA"/>
</dbReference>
<dbReference type="InterPro" id="IPR027268">
    <property type="entry name" value="Peptidase_M4/M1_CTD_sf"/>
</dbReference>
<evidence type="ECO:0000256" key="9">
    <source>
        <dbReference type="ARBA" id="ARBA00022833"/>
    </source>
</evidence>
<dbReference type="GO" id="GO:0042277">
    <property type="term" value="F:peptide binding"/>
    <property type="evidence" value="ECO:0007669"/>
    <property type="project" value="TreeGrafter"/>
</dbReference>
<dbReference type="Pfam" id="PF01433">
    <property type="entry name" value="Peptidase_M1"/>
    <property type="match status" value="1"/>
</dbReference>
<evidence type="ECO:0000256" key="1">
    <source>
        <dbReference type="ARBA" id="ARBA00004496"/>
    </source>
</evidence>